<organism evidence="2">
    <name type="scientific">Paraconexibacter sp. AEG42_29</name>
    <dbReference type="NCBI Taxonomy" id="2997339"/>
    <lineage>
        <taxon>Bacteria</taxon>
        <taxon>Bacillati</taxon>
        <taxon>Actinomycetota</taxon>
        <taxon>Thermoleophilia</taxon>
        <taxon>Solirubrobacterales</taxon>
        <taxon>Paraconexibacteraceae</taxon>
        <taxon>Paraconexibacter</taxon>
    </lineage>
</organism>
<protein>
    <recommendedName>
        <fullName evidence="1">Transcription regulator PadR N-terminal domain-containing protein</fullName>
    </recommendedName>
</protein>
<accession>A0AAU7AWD2</accession>
<sequence>MRHMTVATDRSRGSQVLRGALDVCLLAVISEEPVYGYAITKALTDRGLASVGEGSIYPVLGRLERAGLVHTFRRESESGGPPRKYYVLSPDGETALDSWREHWVQTRSAIDRVLQTTKEHR</sequence>
<dbReference type="PANTHER" id="PTHR33169">
    <property type="entry name" value="PADR-FAMILY TRANSCRIPTIONAL REGULATOR"/>
    <property type="match status" value="1"/>
</dbReference>
<evidence type="ECO:0000313" key="2">
    <source>
        <dbReference type="EMBL" id="XAY05901.1"/>
    </source>
</evidence>
<dbReference type="InterPro" id="IPR052509">
    <property type="entry name" value="Metal_resp_DNA-bind_regulator"/>
</dbReference>
<dbReference type="KEGG" id="parq:DSM112329_02761"/>
<reference evidence="2" key="1">
    <citation type="submission" date="2022-12" db="EMBL/GenBank/DDBJ databases">
        <title>Paraconexibacter alkalitolerans sp. nov. and Baekduia alba sp. nov., isolated from soil and emended description of the genera Paraconexibacter (Chun et al., 2020) and Baekduia (An et al., 2020).</title>
        <authorList>
            <person name="Vieira S."/>
            <person name="Huber K.J."/>
            <person name="Geppert A."/>
            <person name="Wolf J."/>
            <person name="Neumann-Schaal M."/>
            <person name="Muesken M."/>
            <person name="Overmann J."/>
        </authorList>
    </citation>
    <scope>NUCLEOTIDE SEQUENCE</scope>
    <source>
        <strain evidence="2">AEG42_29</strain>
    </source>
</reference>
<evidence type="ECO:0000259" key="1">
    <source>
        <dbReference type="Pfam" id="PF03551"/>
    </source>
</evidence>
<dbReference type="Pfam" id="PF03551">
    <property type="entry name" value="PadR"/>
    <property type="match status" value="1"/>
</dbReference>
<dbReference type="Gene3D" id="1.10.10.10">
    <property type="entry name" value="Winged helix-like DNA-binding domain superfamily/Winged helix DNA-binding domain"/>
    <property type="match status" value="1"/>
</dbReference>
<dbReference type="InterPro" id="IPR036388">
    <property type="entry name" value="WH-like_DNA-bd_sf"/>
</dbReference>
<gene>
    <name evidence="2" type="ORF">DSM112329_02761</name>
</gene>
<dbReference type="PANTHER" id="PTHR33169:SF14">
    <property type="entry name" value="TRANSCRIPTIONAL REGULATOR RV3488"/>
    <property type="match status" value="1"/>
</dbReference>
<dbReference type="SUPFAM" id="SSF46785">
    <property type="entry name" value="Winged helix' DNA-binding domain"/>
    <property type="match status" value="1"/>
</dbReference>
<dbReference type="EMBL" id="CP114014">
    <property type="protein sequence ID" value="XAY05901.1"/>
    <property type="molecule type" value="Genomic_DNA"/>
</dbReference>
<proteinExistence type="predicted"/>
<dbReference type="AlphaFoldDB" id="A0AAU7AWD2"/>
<dbReference type="InterPro" id="IPR036390">
    <property type="entry name" value="WH_DNA-bd_sf"/>
</dbReference>
<dbReference type="InterPro" id="IPR005149">
    <property type="entry name" value="Tscrpt_reg_PadR_N"/>
</dbReference>
<name>A0AAU7AWD2_9ACTN</name>
<feature type="domain" description="Transcription regulator PadR N-terminal" evidence="1">
    <location>
        <begin position="25"/>
        <end position="97"/>
    </location>
</feature>